<dbReference type="Pfam" id="PF00420">
    <property type="entry name" value="Oxidored_q2"/>
    <property type="match status" value="1"/>
</dbReference>
<evidence type="ECO:0000256" key="7">
    <source>
        <dbReference type="ARBA" id="ARBA00023027"/>
    </source>
</evidence>
<evidence type="ECO:0000256" key="8">
    <source>
        <dbReference type="ARBA" id="ARBA00023136"/>
    </source>
</evidence>
<keyword evidence="5" id="KW-1278">Translocase</keyword>
<geneLocation type="mitochondrion" evidence="11"/>
<evidence type="ECO:0000256" key="10">
    <source>
        <dbReference type="SAM" id="Phobius"/>
    </source>
</evidence>
<evidence type="ECO:0000256" key="3">
    <source>
        <dbReference type="ARBA" id="ARBA00016612"/>
    </source>
</evidence>
<sequence>MGLYLCFFLFFSSIALIFSQKFHFLSVLLIMELMTLSLFILSSFIFGTSLGVSCISFCLVFIVFGVYEAANGLGVLVSRTRSNGLDSLSTLFSLGF</sequence>
<reference evidence="11" key="1">
    <citation type="journal article" date="2017" name="Mol. Phylogenet. Evol.">
        <title>Curious bivalves: Systematic utility and unusual properties of anomalodesmatan mitochondrial genomes.</title>
        <authorList>
            <person name="Williams S.T."/>
            <person name="Foster P.G."/>
            <person name="Hughes C."/>
            <person name="Harper E.M."/>
            <person name="Taylor J.D."/>
            <person name="Littlewood D.T."/>
            <person name="Dyal P."/>
            <person name="Hopkins K.P."/>
            <person name="Briscoe A.G."/>
        </authorList>
    </citation>
    <scope>NUCLEOTIDE SEQUENCE</scope>
</reference>
<protein>
    <recommendedName>
        <fullName evidence="3">NADH-ubiquinone oxidoreductase chain 4L</fullName>
    </recommendedName>
    <alternativeName>
        <fullName evidence="9">NADH dehydrogenase subunit 4L</fullName>
    </alternativeName>
</protein>
<organism evidence="11">
    <name type="scientific">Semelidae sp. STW-2017</name>
    <dbReference type="NCBI Taxonomy" id="1969324"/>
    <lineage>
        <taxon>Eukaryota</taxon>
        <taxon>Metazoa</taxon>
        <taxon>Spiralia</taxon>
        <taxon>Lophotrochozoa</taxon>
        <taxon>Mollusca</taxon>
        <taxon>Bivalvia</taxon>
        <taxon>Autobranchia</taxon>
        <taxon>Heteroconchia</taxon>
        <taxon>Euheterodonta</taxon>
        <taxon>Imparidentia</taxon>
        <taxon>Neoheterodontei</taxon>
        <taxon>Cardiida</taxon>
        <taxon>Tellinoidea</taxon>
        <taxon>Semelidae</taxon>
    </lineage>
</organism>
<evidence type="ECO:0000256" key="4">
    <source>
        <dbReference type="ARBA" id="ARBA00022692"/>
    </source>
</evidence>
<proteinExistence type="inferred from homology"/>
<evidence type="ECO:0000256" key="2">
    <source>
        <dbReference type="ARBA" id="ARBA00010519"/>
    </source>
</evidence>
<keyword evidence="7" id="KW-0520">NAD</keyword>
<comment type="subcellular location">
    <subcellularLocation>
        <location evidence="1">Membrane</location>
        <topology evidence="1">Multi-pass membrane protein</topology>
    </subcellularLocation>
</comment>
<dbReference type="GO" id="GO:0016020">
    <property type="term" value="C:membrane"/>
    <property type="evidence" value="ECO:0007669"/>
    <property type="project" value="UniProtKB-SubCell"/>
</dbReference>
<evidence type="ECO:0000256" key="6">
    <source>
        <dbReference type="ARBA" id="ARBA00022989"/>
    </source>
</evidence>
<dbReference type="Gene3D" id="1.10.287.3510">
    <property type="match status" value="1"/>
</dbReference>
<keyword evidence="11" id="KW-0496">Mitochondrion</keyword>
<evidence type="ECO:0000256" key="5">
    <source>
        <dbReference type="ARBA" id="ARBA00022967"/>
    </source>
</evidence>
<gene>
    <name evidence="11" type="primary">ND4L</name>
</gene>
<keyword evidence="8 10" id="KW-0472">Membrane</keyword>
<evidence type="ECO:0000313" key="11">
    <source>
        <dbReference type="EMBL" id="AQZ26102.1"/>
    </source>
</evidence>
<accession>A0A1U9XPD5</accession>
<dbReference type="InterPro" id="IPR039428">
    <property type="entry name" value="NUOK/Mnh_C1-like"/>
</dbReference>
<name>A0A1U9XPD5_9BIVA</name>
<keyword evidence="4 10" id="KW-0812">Transmembrane</keyword>
<comment type="similarity">
    <text evidence="2">Belongs to the complex I subunit 4L family.</text>
</comment>
<keyword evidence="6 10" id="KW-1133">Transmembrane helix</keyword>
<evidence type="ECO:0000256" key="1">
    <source>
        <dbReference type="ARBA" id="ARBA00004141"/>
    </source>
</evidence>
<evidence type="ECO:0000256" key="9">
    <source>
        <dbReference type="ARBA" id="ARBA00031586"/>
    </source>
</evidence>
<dbReference type="EMBL" id="KX815956">
    <property type="protein sequence ID" value="AQZ26102.1"/>
    <property type="molecule type" value="Genomic_DNA"/>
</dbReference>
<feature type="transmembrane region" description="Helical" evidence="10">
    <location>
        <begin position="43"/>
        <end position="67"/>
    </location>
</feature>
<dbReference type="AlphaFoldDB" id="A0A1U9XPD5"/>